<protein>
    <submittedName>
        <fullName evidence="3">G3743 protein</fullName>
    </submittedName>
</protein>
<dbReference type="Proteomes" id="UP001497392">
    <property type="component" value="Unassembled WGS sequence"/>
</dbReference>
<feature type="compositionally biased region" description="Basic residues" evidence="1">
    <location>
        <begin position="245"/>
        <end position="261"/>
    </location>
</feature>
<proteinExistence type="predicted"/>
<feature type="region of interest" description="Disordered" evidence="1">
    <location>
        <begin position="1"/>
        <end position="75"/>
    </location>
</feature>
<feature type="compositionally biased region" description="Low complexity" evidence="1">
    <location>
        <begin position="279"/>
        <end position="291"/>
    </location>
</feature>
<keyword evidence="4" id="KW-1185">Reference proteome</keyword>
<feature type="compositionally biased region" description="Polar residues" evidence="1">
    <location>
        <begin position="64"/>
        <end position="75"/>
    </location>
</feature>
<comment type="caution">
    <text evidence="3">The sequence shown here is derived from an EMBL/GenBank/DDBJ whole genome shotgun (WGS) entry which is preliminary data.</text>
</comment>
<feature type="compositionally biased region" description="Low complexity" evidence="1">
    <location>
        <begin position="143"/>
        <end position="158"/>
    </location>
</feature>
<evidence type="ECO:0000256" key="2">
    <source>
        <dbReference type="SAM" id="Phobius"/>
    </source>
</evidence>
<feature type="region of interest" description="Disordered" evidence="1">
    <location>
        <begin position="143"/>
        <end position="291"/>
    </location>
</feature>
<feature type="compositionally biased region" description="Low complexity" evidence="1">
    <location>
        <begin position="170"/>
        <end position="183"/>
    </location>
</feature>
<evidence type="ECO:0000256" key="1">
    <source>
        <dbReference type="SAM" id="MobiDB-lite"/>
    </source>
</evidence>
<dbReference type="EMBL" id="CAXHTA020000005">
    <property type="protein sequence ID" value="CAL5221534.1"/>
    <property type="molecule type" value="Genomic_DNA"/>
</dbReference>
<feature type="compositionally biased region" description="Low complexity" evidence="1">
    <location>
        <begin position="262"/>
        <end position="271"/>
    </location>
</feature>
<reference evidence="3 4" key="1">
    <citation type="submission" date="2024-06" db="EMBL/GenBank/DDBJ databases">
        <authorList>
            <person name="Kraege A."/>
            <person name="Thomma B."/>
        </authorList>
    </citation>
    <scope>NUCLEOTIDE SEQUENCE [LARGE SCALE GENOMIC DNA]</scope>
</reference>
<keyword evidence="2" id="KW-0472">Membrane</keyword>
<organism evidence="3 4">
    <name type="scientific">Coccomyxa viridis</name>
    <dbReference type="NCBI Taxonomy" id="1274662"/>
    <lineage>
        <taxon>Eukaryota</taxon>
        <taxon>Viridiplantae</taxon>
        <taxon>Chlorophyta</taxon>
        <taxon>core chlorophytes</taxon>
        <taxon>Trebouxiophyceae</taxon>
        <taxon>Trebouxiophyceae incertae sedis</taxon>
        <taxon>Coccomyxaceae</taxon>
        <taxon>Coccomyxa</taxon>
    </lineage>
</organism>
<feature type="compositionally biased region" description="Polar residues" evidence="1">
    <location>
        <begin position="184"/>
        <end position="214"/>
    </location>
</feature>
<accession>A0ABP1FQW6</accession>
<evidence type="ECO:0000313" key="3">
    <source>
        <dbReference type="EMBL" id="CAL5221534.1"/>
    </source>
</evidence>
<feature type="region of interest" description="Disordered" evidence="1">
    <location>
        <begin position="423"/>
        <end position="475"/>
    </location>
</feature>
<keyword evidence="2" id="KW-0812">Transmembrane</keyword>
<feature type="compositionally biased region" description="Acidic residues" evidence="1">
    <location>
        <begin position="439"/>
        <end position="458"/>
    </location>
</feature>
<keyword evidence="2" id="KW-1133">Transmembrane helix</keyword>
<feature type="transmembrane region" description="Helical" evidence="2">
    <location>
        <begin position="92"/>
        <end position="110"/>
    </location>
</feature>
<evidence type="ECO:0000313" key="4">
    <source>
        <dbReference type="Proteomes" id="UP001497392"/>
    </source>
</evidence>
<sequence>MASELSKLIEDQLQKHDEEAPMSPTEKQRLLSSSLRIKTSPGRKQEKRNPIVKLSKEQPAPPSISGTSVPVPSGQSWVREDTQKFTWTKWRIILAVCTVFAIAIALLVAFSHPSSRMYQPAVAGVMQGNTTAKPILGGLLGTGKPAKAKAPQAAPATASYKDPSLGYGTQSQQASLASGSQPQESSLGYGSQPSDPTLGYGSQSTASETPSSWGFSGASAAQEEGSLAMGAPGGGGAAEAAPGSVHHKAHSGHPHGQHHAHPQQQQQQHGAAGFGGAHAGAAGSGVTPSTSAAPKFGAGASAATFGAAMKDMAAAALQVPGPAPARAPAAALLPPASVPAMAPGPQAASTLAPAAALMNGTLAPGPAQAARKFGKSAAVFGVGGVAGSAPALDKPVQGGYPSTEAWDNIHGGGVGSLEQRQGVEGVASVAGGPGTLLPVDEDESEEWADEETSEDLDGEAGLPGQSYAEEDDYEG</sequence>
<feature type="compositionally biased region" description="Basic and acidic residues" evidence="1">
    <location>
        <begin position="7"/>
        <end position="19"/>
    </location>
</feature>
<gene>
    <name evidence="3" type="primary">g3743</name>
    <name evidence="3" type="ORF">VP750_LOCUS3193</name>
</gene>
<name>A0ABP1FQW6_9CHLO</name>